<proteinExistence type="predicted"/>
<reference evidence="3 4" key="1">
    <citation type="submission" date="2021-03" db="EMBL/GenBank/DDBJ databases">
        <title>Assistant Professor.</title>
        <authorList>
            <person name="Huq M.A."/>
        </authorList>
    </citation>
    <scope>NUCLEOTIDE SEQUENCE [LARGE SCALE GENOMIC DNA]</scope>
    <source>
        <strain evidence="3 4">MAH-29</strain>
    </source>
</reference>
<sequence length="313" mass="34843">MLKLITLLLLSGSYVSMAQHPRLQLSITSGYRQNNLQWSIAGNANGQQPNVLSALQWEQVGGPVTGMQVQVKLFNHWKLEGDYERTFFLSGKASDTDYGGNDRTNIVYAAQFQAGKGGSNYWQVGLANQIPVTSKFAITPSAGYGVFHQTFYLTGNTASISDLNSTYKTKWTGPYAQLLCSLALTKKVFVNAGLRYSQVQYRASANWNLIREFSHPESFRHTANGYGINTPIAVLYHVSAIHSIGLTGCYSRWQTGRGIDELYLVTGGSEKTQLNEVRSAGWQIMVAWRMAFARQKRSPIKNGTPDPTDQMYR</sequence>
<dbReference type="RefSeq" id="WP_209143702.1">
    <property type="nucleotide sequence ID" value="NZ_JAGHKO010000017.1"/>
</dbReference>
<keyword evidence="1" id="KW-0732">Signal</keyword>
<dbReference type="InterPro" id="IPR020080">
    <property type="entry name" value="OM_adhesin/peptidase_omptin"/>
</dbReference>
<dbReference type="Proteomes" id="UP000677244">
    <property type="component" value="Unassembled WGS sequence"/>
</dbReference>
<protein>
    <recommendedName>
        <fullName evidence="2">Protochlamydia outer membrane protein domain-containing protein</fullName>
    </recommendedName>
</protein>
<dbReference type="InterPro" id="IPR035163">
    <property type="entry name" value="Pom"/>
</dbReference>
<keyword evidence="4" id="KW-1185">Reference proteome</keyword>
<organism evidence="3 4">
    <name type="scientific">Niastella soli</name>
    <dbReference type="NCBI Taxonomy" id="2821487"/>
    <lineage>
        <taxon>Bacteria</taxon>
        <taxon>Pseudomonadati</taxon>
        <taxon>Bacteroidota</taxon>
        <taxon>Chitinophagia</taxon>
        <taxon>Chitinophagales</taxon>
        <taxon>Chitinophagaceae</taxon>
        <taxon>Niastella</taxon>
    </lineage>
</organism>
<evidence type="ECO:0000256" key="1">
    <source>
        <dbReference type="SAM" id="SignalP"/>
    </source>
</evidence>
<dbReference type="EMBL" id="JAGHKO010000017">
    <property type="protein sequence ID" value="MBO9204785.1"/>
    <property type="molecule type" value="Genomic_DNA"/>
</dbReference>
<evidence type="ECO:0000313" key="4">
    <source>
        <dbReference type="Proteomes" id="UP000677244"/>
    </source>
</evidence>
<dbReference type="Gene3D" id="2.40.128.90">
    <property type="entry name" value="OMPT-like"/>
    <property type="match status" value="1"/>
</dbReference>
<accession>A0ABS3Z3R7</accession>
<dbReference type="InterPro" id="IPR053724">
    <property type="entry name" value="OMP_A26_sf"/>
</dbReference>
<comment type="caution">
    <text evidence="3">The sequence shown here is derived from an EMBL/GenBank/DDBJ whole genome shotgun (WGS) entry which is preliminary data.</text>
</comment>
<feature type="chain" id="PRO_5046543609" description="Protochlamydia outer membrane protein domain-containing protein" evidence="1">
    <location>
        <begin position="19"/>
        <end position="313"/>
    </location>
</feature>
<dbReference type="Pfam" id="PF17251">
    <property type="entry name" value="Pom"/>
    <property type="match status" value="1"/>
</dbReference>
<evidence type="ECO:0000313" key="3">
    <source>
        <dbReference type="EMBL" id="MBO9204785.1"/>
    </source>
</evidence>
<feature type="domain" description="Protochlamydia outer membrane protein" evidence="2">
    <location>
        <begin position="27"/>
        <end position="283"/>
    </location>
</feature>
<evidence type="ECO:0000259" key="2">
    <source>
        <dbReference type="Pfam" id="PF17251"/>
    </source>
</evidence>
<feature type="signal peptide" evidence="1">
    <location>
        <begin position="1"/>
        <end position="18"/>
    </location>
</feature>
<gene>
    <name evidence="3" type="ORF">J7I42_31135</name>
</gene>
<name>A0ABS3Z3R7_9BACT</name>
<dbReference type="SUPFAM" id="SSF69917">
    <property type="entry name" value="OMPT-like"/>
    <property type="match status" value="1"/>
</dbReference>